<dbReference type="PANTHER" id="PTHR27002">
    <property type="entry name" value="RECEPTOR-LIKE SERINE/THREONINE-PROTEIN KINASE SD1-8"/>
    <property type="match status" value="1"/>
</dbReference>
<evidence type="ECO:0000256" key="16">
    <source>
        <dbReference type="SAM" id="SignalP"/>
    </source>
</evidence>
<keyword evidence="15" id="KW-0812">Transmembrane</keyword>
<evidence type="ECO:0000259" key="19">
    <source>
        <dbReference type="PROSITE" id="PS50948"/>
    </source>
</evidence>
<evidence type="ECO:0000256" key="6">
    <source>
        <dbReference type="ARBA" id="ARBA00022741"/>
    </source>
</evidence>
<evidence type="ECO:0000256" key="4">
    <source>
        <dbReference type="ARBA" id="ARBA00022679"/>
    </source>
</evidence>
<dbReference type="CDD" id="cd00028">
    <property type="entry name" value="B_lectin"/>
    <property type="match status" value="1"/>
</dbReference>
<keyword evidence="21" id="KW-1185">Reference proteome</keyword>
<evidence type="ECO:0000259" key="18">
    <source>
        <dbReference type="PROSITE" id="PS50927"/>
    </source>
</evidence>
<dbReference type="SUPFAM" id="SSF56112">
    <property type="entry name" value="Protein kinase-like (PK-like)"/>
    <property type="match status" value="1"/>
</dbReference>
<dbReference type="EMBL" id="JBBNAE010000001">
    <property type="protein sequence ID" value="KAK9155978.1"/>
    <property type="molecule type" value="Genomic_DNA"/>
</dbReference>
<dbReference type="PANTHER" id="PTHR27002:SF1037">
    <property type="entry name" value="TYROSINE KINASE FAMILY PROTEIN"/>
    <property type="match status" value="1"/>
</dbReference>
<keyword evidence="9" id="KW-1015">Disulfide bond</keyword>
<keyword evidence="15" id="KW-0472">Membrane</keyword>
<dbReference type="FunFam" id="3.30.200.20:FF:000195">
    <property type="entry name" value="G-type lectin S-receptor-like serine/threonine-protein kinase"/>
    <property type="match status" value="1"/>
</dbReference>
<dbReference type="GO" id="GO:0004674">
    <property type="term" value="F:protein serine/threonine kinase activity"/>
    <property type="evidence" value="ECO:0007669"/>
    <property type="project" value="UniProtKB-KW"/>
</dbReference>
<keyword evidence="2" id="KW-1003">Cell membrane</keyword>
<feature type="chain" id="PRO_5042886546" description="Receptor-like serine/threonine-protein kinase" evidence="16">
    <location>
        <begin position="24"/>
        <end position="807"/>
    </location>
</feature>
<evidence type="ECO:0000259" key="17">
    <source>
        <dbReference type="PROSITE" id="PS50011"/>
    </source>
</evidence>
<dbReference type="FunFam" id="2.90.10.10:FF:000004">
    <property type="entry name" value="G-type lectin S-receptor-like serine/threonine-protein kinase"/>
    <property type="match status" value="1"/>
</dbReference>
<evidence type="ECO:0000256" key="5">
    <source>
        <dbReference type="ARBA" id="ARBA00022729"/>
    </source>
</evidence>
<evidence type="ECO:0000256" key="3">
    <source>
        <dbReference type="ARBA" id="ARBA00022527"/>
    </source>
</evidence>
<dbReference type="Pfam" id="PF01453">
    <property type="entry name" value="B_lectin"/>
    <property type="match status" value="1"/>
</dbReference>
<dbReference type="SUPFAM" id="SSF51110">
    <property type="entry name" value="alpha-D-mannose-specific plant lectins"/>
    <property type="match status" value="1"/>
</dbReference>
<evidence type="ECO:0000256" key="8">
    <source>
        <dbReference type="ARBA" id="ARBA00022840"/>
    </source>
</evidence>
<comment type="caution">
    <text evidence="20">The sequence shown here is derived from an EMBL/GenBank/DDBJ whole genome shotgun (WGS) entry which is preliminary data.</text>
</comment>
<keyword evidence="3 13" id="KW-0723">Serine/threonine-protein kinase</keyword>
<protein>
    <recommendedName>
        <fullName evidence="13">Receptor-like serine/threonine-protein kinase</fullName>
        <ecNumber evidence="13">2.7.11.1</ecNumber>
    </recommendedName>
</protein>
<dbReference type="PROSITE" id="PS50927">
    <property type="entry name" value="BULB_LECTIN"/>
    <property type="match status" value="1"/>
</dbReference>
<evidence type="ECO:0000313" key="20">
    <source>
        <dbReference type="EMBL" id="KAK9155978.1"/>
    </source>
</evidence>
<dbReference type="InterPro" id="IPR024171">
    <property type="entry name" value="SRK-like_kinase"/>
</dbReference>
<evidence type="ECO:0000256" key="2">
    <source>
        <dbReference type="ARBA" id="ARBA00022475"/>
    </source>
</evidence>
<dbReference type="SMART" id="SM00108">
    <property type="entry name" value="B_lectin"/>
    <property type="match status" value="1"/>
</dbReference>
<dbReference type="EC" id="2.7.11.1" evidence="13"/>
<dbReference type="Pfam" id="PF07714">
    <property type="entry name" value="PK_Tyr_Ser-Thr"/>
    <property type="match status" value="1"/>
</dbReference>
<dbReference type="InterPro" id="IPR008271">
    <property type="entry name" value="Ser/Thr_kinase_AS"/>
</dbReference>
<comment type="catalytic activity">
    <reaction evidence="11 13">
        <text>L-threonyl-[protein] + ATP = O-phospho-L-threonyl-[protein] + ADP + H(+)</text>
        <dbReference type="Rhea" id="RHEA:46608"/>
        <dbReference type="Rhea" id="RHEA-COMP:11060"/>
        <dbReference type="Rhea" id="RHEA-COMP:11605"/>
        <dbReference type="ChEBI" id="CHEBI:15378"/>
        <dbReference type="ChEBI" id="CHEBI:30013"/>
        <dbReference type="ChEBI" id="CHEBI:30616"/>
        <dbReference type="ChEBI" id="CHEBI:61977"/>
        <dbReference type="ChEBI" id="CHEBI:456216"/>
        <dbReference type="EC" id="2.7.11.1"/>
    </reaction>
</comment>
<dbReference type="PROSITE" id="PS50011">
    <property type="entry name" value="PROTEIN_KINASE_DOM"/>
    <property type="match status" value="1"/>
</dbReference>
<gene>
    <name evidence="20" type="ORF">Sjap_003458</name>
</gene>
<dbReference type="GO" id="GO:0005886">
    <property type="term" value="C:plasma membrane"/>
    <property type="evidence" value="ECO:0007669"/>
    <property type="project" value="UniProtKB-SubCell"/>
</dbReference>
<evidence type="ECO:0000256" key="10">
    <source>
        <dbReference type="ARBA" id="ARBA00023180"/>
    </source>
</evidence>
<proteinExistence type="inferred from homology"/>
<dbReference type="GO" id="GO:0048544">
    <property type="term" value="P:recognition of pollen"/>
    <property type="evidence" value="ECO:0007669"/>
    <property type="project" value="InterPro"/>
</dbReference>
<dbReference type="InterPro" id="IPR011009">
    <property type="entry name" value="Kinase-like_dom_sf"/>
</dbReference>
<accession>A0AAP0PTK4</accession>
<keyword evidence="15" id="KW-1133">Transmembrane helix</keyword>
<sequence>MNDAVNLLAFSAAVICLLRSTKAADTITPAQPLRDGQTIVSALGMYELGFFTPSASHFRYLGIWHKKISSGTIVWVANRESPVINKHGELKLTKEGKLILFNQTDQTIIWSSNSSKTTQNRVSAQLLDTGNLVVKEMNNNNSADSNEYLWQSFDYPCHIMLSGMKLGRNFKTGQNWYISSWKSASDPSPGRYTYEIDTQGVPQLRLRSGNFVLYRTGSWNGIQFTGTPYLTQNPIFEYKFIDNEEEVYFTYDLRNQSVVLDLVRLNHSGLVMAYEWNDGSHEWDVYDDAGPIDLCQLYNVCGAYGLCNIEAAQRCECLHGFVDESLREGNSGGCARRTWFDCGQGEGFQRISGVKLPDTKNAVVNMTMSLAECEEKCLKNCSCTAYAIADVSENIGCLLWMGELLDVRSYMGHGQDLYLKIAASEVDHGEVNDAHRRVRLVMIVICAPLLLGMLMLILIIRIRKTKMQNKRSGIVEEDTDDEFSLPLLDFAIILAATDSFSCNNKLGEGGFGPVYKGMLQDGREVAVKRLSRDSVQGLDEFKNEVKLISKLQHRNLVKLLGCCIKGEEKMLIYEYMPNKSLDLFIFGSSLLDWKRRYAIICGVARGLLYLHQDSRLRVIHRDLKLSNILLDNEMNPKISDFGLARSFKGDQVEANTHRVIGTFGYMSPEYTIDGLFSVKSDVFSFGVIVLEIVSGKKNRAFNHPGHSLNLLGHAWTLWKEGNAVELLDKASMSYFSTNEVLRCIHVGLLCVQQCANDRPNMASVVLMLGSETAALPHPKHPGFFTERERGDSSSSSNLPEVLRSSND</sequence>
<keyword evidence="7 13" id="KW-0418">Kinase</keyword>
<dbReference type="CDD" id="cd01098">
    <property type="entry name" value="PAN_AP_plant"/>
    <property type="match status" value="1"/>
</dbReference>
<keyword evidence="10" id="KW-0325">Glycoprotein</keyword>
<dbReference type="Gene3D" id="1.10.510.10">
    <property type="entry name" value="Transferase(Phosphotransferase) domain 1"/>
    <property type="match status" value="1"/>
</dbReference>
<evidence type="ECO:0000313" key="21">
    <source>
        <dbReference type="Proteomes" id="UP001417504"/>
    </source>
</evidence>
<feature type="signal peptide" evidence="16">
    <location>
        <begin position="1"/>
        <end position="23"/>
    </location>
</feature>
<feature type="domain" description="Bulb-type lectin" evidence="18">
    <location>
        <begin position="24"/>
        <end position="147"/>
    </location>
</feature>
<feature type="transmembrane region" description="Helical" evidence="15">
    <location>
        <begin position="440"/>
        <end position="462"/>
    </location>
</feature>
<feature type="region of interest" description="Disordered" evidence="14">
    <location>
        <begin position="779"/>
        <end position="807"/>
    </location>
</feature>
<keyword evidence="5 16" id="KW-0732">Signal</keyword>
<evidence type="ECO:0000256" key="9">
    <source>
        <dbReference type="ARBA" id="ARBA00023157"/>
    </source>
</evidence>
<dbReference type="Gene3D" id="2.90.10.10">
    <property type="entry name" value="Bulb-type lectin domain"/>
    <property type="match status" value="1"/>
</dbReference>
<evidence type="ECO:0000256" key="11">
    <source>
        <dbReference type="ARBA" id="ARBA00047899"/>
    </source>
</evidence>
<name>A0AAP0PTK4_9MAGN</name>
<dbReference type="SMART" id="SM00473">
    <property type="entry name" value="PAN_AP"/>
    <property type="match status" value="1"/>
</dbReference>
<feature type="domain" description="Protein kinase" evidence="17">
    <location>
        <begin position="500"/>
        <end position="783"/>
    </location>
</feature>
<evidence type="ECO:0000256" key="1">
    <source>
        <dbReference type="ARBA" id="ARBA00004251"/>
    </source>
</evidence>
<keyword evidence="4 13" id="KW-0808">Transferase</keyword>
<comment type="similarity">
    <text evidence="13">Belongs to the protein kinase superfamily. Ser/Thr protein kinase family.</text>
</comment>
<evidence type="ECO:0000256" key="12">
    <source>
        <dbReference type="ARBA" id="ARBA00048679"/>
    </source>
</evidence>
<dbReference type="CDD" id="cd14066">
    <property type="entry name" value="STKc_IRAK"/>
    <property type="match status" value="1"/>
</dbReference>
<dbReference type="Proteomes" id="UP001417504">
    <property type="component" value="Unassembled WGS sequence"/>
</dbReference>
<dbReference type="InterPro" id="IPR000858">
    <property type="entry name" value="S_locus_glycoprot_dom"/>
</dbReference>
<dbReference type="InterPro" id="IPR000719">
    <property type="entry name" value="Prot_kinase_dom"/>
</dbReference>
<evidence type="ECO:0000256" key="15">
    <source>
        <dbReference type="SAM" id="Phobius"/>
    </source>
</evidence>
<dbReference type="InterPro" id="IPR001245">
    <property type="entry name" value="Ser-Thr/Tyr_kinase_cat_dom"/>
</dbReference>
<reference evidence="20 21" key="1">
    <citation type="submission" date="2024-01" db="EMBL/GenBank/DDBJ databases">
        <title>Genome assemblies of Stephania.</title>
        <authorList>
            <person name="Yang L."/>
        </authorList>
    </citation>
    <scope>NUCLEOTIDE SEQUENCE [LARGE SCALE GENOMIC DNA]</scope>
    <source>
        <strain evidence="20">QJT</strain>
        <tissue evidence="20">Leaf</tissue>
    </source>
</reference>
<keyword evidence="6 13" id="KW-0547">Nucleotide-binding</keyword>
<feature type="domain" description="Apple" evidence="19">
    <location>
        <begin position="342"/>
        <end position="422"/>
    </location>
</feature>
<dbReference type="AlphaFoldDB" id="A0AAP0PTK4"/>
<dbReference type="PIRSF" id="PIRSF000641">
    <property type="entry name" value="SRK"/>
    <property type="match status" value="1"/>
</dbReference>
<feature type="compositionally biased region" description="Polar residues" evidence="14">
    <location>
        <begin position="792"/>
        <end position="807"/>
    </location>
</feature>
<dbReference type="InterPro" id="IPR036426">
    <property type="entry name" value="Bulb-type_lectin_dom_sf"/>
</dbReference>
<comment type="subcellular location">
    <subcellularLocation>
        <location evidence="1">Cell membrane</location>
        <topology evidence="1">Single-pass type I membrane protein</topology>
    </subcellularLocation>
</comment>
<dbReference type="PROSITE" id="PS50948">
    <property type="entry name" value="PAN"/>
    <property type="match status" value="1"/>
</dbReference>
<organism evidence="20 21">
    <name type="scientific">Stephania japonica</name>
    <dbReference type="NCBI Taxonomy" id="461633"/>
    <lineage>
        <taxon>Eukaryota</taxon>
        <taxon>Viridiplantae</taxon>
        <taxon>Streptophyta</taxon>
        <taxon>Embryophyta</taxon>
        <taxon>Tracheophyta</taxon>
        <taxon>Spermatophyta</taxon>
        <taxon>Magnoliopsida</taxon>
        <taxon>Ranunculales</taxon>
        <taxon>Menispermaceae</taxon>
        <taxon>Menispermoideae</taxon>
        <taxon>Cissampelideae</taxon>
        <taxon>Stephania</taxon>
    </lineage>
</organism>
<dbReference type="Pfam" id="PF00954">
    <property type="entry name" value="S_locus_glycop"/>
    <property type="match status" value="1"/>
</dbReference>
<dbReference type="FunFam" id="1.10.510.10:FF:000060">
    <property type="entry name" value="G-type lectin S-receptor-like serine/threonine-protein kinase"/>
    <property type="match status" value="1"/>
</dbReference>
<dbReference type="SMART" id="SM00220">
    <property type="entry name" value="S_TKc"/>
    <property type="match status" value="1"/>
</dbReference>
<evidence type="ECO:0000256" key="14">
    <source>
        <dbReference type="SAM" id="MobiDB-lite"/>
    </source>
</evidence>
<dbReference type="GO" id="GO:0005524">
    <property type="term" value="F:ATP binding"/>
    <property type="evidence" value="ECO:0007669"/>
    <property type="project" value="UniProtKB-KW"/>
</dbReference>
<dbReference type="PROSITE" id="PS00108">
    <property type="entry name" value="PROTEIN_KINASE_ST"/>
    <property type="match status" value="1"/>
</dbReference>
<dbReference type="InterPro" id="IPR003609">
    <property type="entry name" value="Pan_app"/>
</dbReference>
<evidence type="ECO:0000256" key="13">
    <source>
        <dbReference type="PIRNR" id="PIRNR000641"/>
    </source>
</evidence>
<comment type="catalytic activity">
    <reaction evidence="12 13">
        <text>L-seryl-[protein] + ATP = O-phospho-L-seryl-[protein] + ADP + H(+)</text>
        <dbReference type="Rhea" id="RHEA:17989"/>
        <dbReference type="Rhea" id="RHEA-COMP:9863"/>
        <dbReference type="Rhea" id="RHEA-COMP:11604"/>
        <dbReference type="ChEBI" id="CHEBI:15378"/>
        <dbReference type="ChEBI" id="CHEBI:29999"/>
        <dbReference type="ChEBI" id="CHEBI:30616"/>
        <dbReference type="ChEBI" id="CHEBI:83421"/>
        <dbReference type="ChEBI" id="CHEBI:456216"/>
        <dbReference type="EC" id="2.7.11.1"/>
    </reaction>
</comment>
<dbReference type="Pfam" id="PF08276">
    <property type="entry name" value="PAN_2"/>
    <property type="match status" value="1"/>
</dbReference>
<dbReference type="Gene3D" id="3.30.200.20">
    <property type="entry name" value="Phosphorylase Kinase, domain 1"/>
    <property type="match status" value="1"/>
</dbReference>
<dbReference type="InterPro" id="IPR001480">
    <property type="entry name" value="Bulb-type_lectin_dom"/>
</dbReference>
<evidence type="ECO:0000256" key="7">
    <source>
        <dbReference type="ARBA" id="ARBA00022777"/>
    </source>
</evidence>
<keyword evidence="8 13" id="KW-0067">ATP-binding</keyword>